<feature type="transmembrane region" description="Helical" evidence="1">
    <location>
        <begin position="97"/>
        <end position="115"/>
    </location>
</feature>
<evidence type="ECO:0000256" key="1">
    <source>
        <dbReference type="SAM" id="Phobius"/>
    </source>
</evidence>
<feature type="transmembrane region" description="Helical" evidence="1">
    <location>
        <begin position="60"/>
        <end position="85"/>
    </location>
</feature>
<feature type="transmembrane region" description="Helical" evidence="1">
    <location>
        <begin position="136"/>
        <end position="156"/>
    </location>
</feature>
<evidence type="ECO:0000313" key="2">
    <source>
        <dbReference type="EMBL" id="MCM8749517.1"/>
    </source>
</evidence>
<accession>A0AA41WBC2</accession>
<name>A0AA41WBC2_9BACT</name>
<keyword evidence="3" id="KW-1185">Reference proteome</keyword>
<feature type="transmembrane region" description="Helical" evidence="1">
    <location>
        <begin position="221"/>
        <end position="239"/>
    </location>
</feature>
<dbReference type="Proteomes" id="UP001165306">
    <property type="component" value="Unassembled WGS sequence"/>
</dbReference>
<feature type="transmembrane region" description="Helical" evidence="1">
    <location>
        <begin position="193"/>
        <end position="215"/>
    </location>
</feature>
<gene>
    <name evidence="2" type="ORF">NET02_10190</name>
</gene>
<comment type="caution">
    <text evidence="2">The sequence shown here is derived from an EMBL/GenBank/DDBJ whole genome shotgun (WGS) entry which is preliminary data.</text>
</comment>
<keyword evidence="1" id="KW-0472">Membrane</keyword>
<dbReference type="EMBL" id="JAMSLR010000006">
    <property type="protein sequence ID" value="MCM8749517.1"/>
    <property type="molecule type" value="Genomic_DNA"/>
</dbReference>
<evidence type="ECO:0000313" key="3">
    <source>
        <dbReference type="Proteomes" id="UP001165306"/>
    </source>
</evidence>
<dbReference type="RefSeq" id="WP_284057300.1">
    <property type="nucleotide sequence ID" value="NZ_JAMSLR010000006.1"/>
</dbReference>
<keyword evidence="1" id="KW-1133">Transmembrane helix</keyword>
<keyword evidence="1" id="KW-0812">Transmembrane</keyword>
<sequence length="253" mass="26245">MTEHLDDVAHLSTCEACRRRAAEGLDVDLSVVWIGVAAEAWARPDGRIERVARWLLRSPGLARALVTTPSLVPSWILASIAVLAIGVLATESTGTPWVPLLAPALSGAAIAYAYGPGIDPAFELSRSLPISDRMVLLVRALAVFGLNAFLALSASLATPAMRGLSLGWLIPMTTISALGLAVATLARSASAGVAAALTGWALVVLGGAASTHRLAAAVTEVTLLPMYLAGTIGLALLALHASSGRRMEQQTWQ</sequence>
<dbReference type="AlphaFoldDB" id="A0AA41WBC2"/>
<reference evidence="2" key="1">
    <citation type="submission" date="2022-06" db="EMBL/GenBank/DDBJ databases">
        <title>CFH 74404 Thermomicrobiaceae sp.</title>
        <authorList>
            <person name="Ming H."/>
            <person name="Li W.-J."/>
            <person name="Zhao Z."/>
        </authorList>
    </citation>
    <scope>NUCLEOTIDE SEQUENCE</scope>
    <source>
        <strain evidence="2">CFH 74404</strain>
    </source>
</reference>
<feature type="transmembrane region" description="Helical" evidence="1">
    <location>
        <begin position="168"/>
        <end position="186"/>
    </location>
</feature>
<protein>
    <submittedName>
        <fullName evidence="2">Uncharacterized protein</fullName>
    </submittedName>
</protein>
<organism evidence="2 3">
    <name type="scientific">Thermalbibacter longus</name>
    <dbReference type="NCBI Taxonomy" id="2951981"/>
    <lineage>
        <taxon>Bacteria</taxon>
        <taxon>Pseudomonadati</taxon>
        <taxon>Thermomicrobiota</taxon>
        <taxon>Thermomicrobia</taxon>
        <taxon>Thermomicrobiales</taxon>
        <taxon>Thermomicrobiaceae</taxon>
        <taxon>Thermalbibacter</taxon>
    </lineage>
</organism>
<proteinExistence type="predicted"/>